<gene>
    <name evidence="2" type="ORF">ACFFSY_33035</name>
</gene>
<dbReference type="EMBL" id="JBHMDO010000054">
    <property type="protein sequence ID" value="MFB9330791.1"/>
    <property type="molecule type" value="Genomic_DNA"/>
</dbReference>
<feature type="region of interest" description="Disordered" evidence="1">
    <location>
        <begin position="1"/>
        <end position="79"/>
    </location>
</feature>
<keyword evidence="3" id="KW-1185">Reference proteome</keyword>
<name>A0ABV5L1V3_9BACL</name>
<reference evidence="2 3" key="1">
    <citation type="submission" date="2024-09" db="EMBL/GenBank/DDBJ databases">
        <authorList>
            <person name="Sun Q."/>
            <person name="Mori K."/>
        </authorList>
    </citation>
    <scope>NUCLEOTIDE SEQUENCE [LARGE SCALE GENOMIC DNA]</scope>
    <source>
        <strain evidence="2 3">TISTR 2452</strain>
    </source>
</reference>
<evidence type="ECO:0000313" key="2">
    <source>
        <dbReference type="EMBL" id="MFB9330791.1"/>
    </source>
</evidence>
<proteinExistence type="predicted"/>
<protein>
    <submittedName>
        <fullName evidence="2">Uncharacterized protein</fullName>
    </submittedName>
</protein>
<feature type="compositionally biased region" description="Basic and acidic residues" evidence="1">
    <location>
        <begin position="64"/>
        <end position="79"/>
    </location>
</feature>
<dbReference type="Proteomes" id="UP001589747">
    <property type="component" value="Unassembled WGS sequence"/>
</dbReference>
<evidence type="ECO:0000256" key="1">
    <source>
        <dbReference type="SAM" id="MobiDB-lite"/>
    </source>
</evidence>
<evidence type="ECO:0000313" key="3">
    <source>
        <dbReference type="Proteomes" id="UP001589747"/>
    </source>
</evidence>
<dbReference type="RefSeq" id="WP_377502535.1">
    <property type="nucleotide sequence ID" value="NZ_JBHMDO010000054.1"/>
</dbReference>
<comment type="caution">
    <text evidence="2">The sequence shown here is derived from an EMBL/GenBank/DDBJ whole genome shotgun (WGS) entry which is preliminary data.</text>
</comment>
<feature type="compositionally biased region" description="Basic and acidic residues" evidence="1">
    <location>
        <begin position="1"/>
        <end position="41"/>
    </location>
</feature>
<accession>A0ABV5L1V3</accession>
<organism evidence="2 3">
    <name type="scientific">Paenibacillus aurantiacus</name>
    <dbReference type="NCBI Taxonomy" id="1936118"/>
    <lineage>
        <taxon>Bacteria</taxon>
        <taxon>Bacillati</taxon>
        <taxon>Bacillota</taxon>
        <taxon>Bacilli</taxon>
        <taxon>Bacillales</taxon>
        <taxon>Paenibacillaceae</taxon>
        <taxon>Paenibacillus</taxon>
    </lineage>
</organism>
<sequence length="79" mass="8989">MTKKPETEGMTKELETEGMTKELESEGMTKEPETEGKTKEFDTEDMTAPPVRRSVACDSASRGSNEDRLRSCMEERKIR</sequence>